<keyword evidence="3" id="KW-0808">Transferase</keyword>
<dbReference type="InterPro" id="IPR004838">
    <property type="entry name" value="NHTrfase_class1_PyrdxlP-BS"/>
</dbReference>
<dbReference type="Gene3D" id="3.40.640.10">
    <property type="entry name" value="Type I PLP-dependent aspartate aminotransferase-like (Major domain)"/>
    <property type="match status" value="1"/>
</dbReference>
<dbReference type="AlphaFoldDB" id="A0A161LFP1"/>
<dbReference type="Gene3D" id="3.90.1150.10">
    <property type="entry name" value="Aspartate Aminotransferase, domain 1"/>
    <property type="match status" value="1"/>
</dbReference>
<dbReference type="GO" id="GO:0008483">
    <property type="term" value="F:transaminase activity"/>
    <property type="evidence" value="ECO:0007669"/>
    <property type="project" value="UniProtKB-KW"/>
</dbReference>
<gene>
    <name evidence="5" type="ORF">PJIAN_4508</name>
</gene>
<dbReference type="SUPFAM" id="SSF53383">
    <property type="entry name" value="PLP-dependent transferases"/>
    <property type="match status" value="1"/>
</dbReference>
<dbReference type="InterPro" id="IPR015422">
    <property type="entry name" value="PyrdxlP-dep_Trfase_small"/>
</dbReference>
<name>A0A161LFP1_9BACT</name>
<keyword evidence="3" id="KW-0032">Aminotransferase</keyword>
<dbReference type="EMBL" id="BDCR01000004">
    <property type="protein sequence ID" value="GAT63965.1"/>
    <property type="molecule type" value="Genomic_DNA"/>
</dbReference>
<dbReference type="PANTHER" id="PTHR42885">
    <property type="entry name" value="HISTIDINOL-PHOSPHATE AMINOTRANSFERASE-RELATED"/>
    <property type="match status" value="1"/>
</dbReference>
<evidence type="ECO:0000256" key="3">
    <source>
        <dbReference type="RuleBase" id="RU000481"/>
    </source>
</evidence>
<evidence type="ECO:0000259" key="4">
    <source>
        <dbReference type="Pfam" id="PF00155"/>
    </source>
</evidence>
<keyword evidence="6" id="KW-1185">Reference proteome</keyword>
<comment type="cofactor">
    <cofactor evidence="1 3">
        <name>pyridoxal 5'-phosphate</name>
        <dbReference type="ChEBI" id="CHEBI:597326"/>
    </cofactor>
</comment>
<dbReference type="InterPro" id="IPR015421">
    <property type="entry name" value="PyrdxlP-dep_Trfase_major"/>
</dbReference>
<dbReference type="CDD" id="cd00609">
    <property type="entry name" value="AAT_like"/>
    <property type="match status" value="1"/>
</dbReference>
<dbReference type="EC" id="2.6.1.-" evidence="3"/>
<dbReference type="Proteomes" id="UP000076586">
    <property type="component" value="Unassembled WGS sequence"/>
</dbReference>
<dbReference type="InterPro" id="IPR004839">
    <property type="entry name" value="Aminotransferase_I/II_large"/>
</dbReference>
<protein>
    <recommendedName>
        <fullName evidence="3">Aminotransferase</fullName>
        <ecNumber evidence="3">2.6.1.-</ecNumber>
    </recommendedName>
</protein>
<evidence type="ECO:0000313" key="5">
    <source>
        <dbReference type="EMBL" id="GAT63965.1"/>
    </source>
</evidence>
<evidence type="ECO:0000313" key="6">
    <source>
        <dbReference type="Proteomes" id="UP000076586"/>
    </source>
</evidence>
<dbReference type="STRING" id="681398.PJIAN_4508"/>
<reference evidence="6" key="1">
    <citation type="submission" date="2016-04" db="EMBL/GenBank/DDBJ databases">
        <title>Draft genome sequence of Paludibacter jiangxiensis strain NM7.</title>
        <authorList>
            <person name="Qiu Y."/>
            <person name="Matsuura N."/>
            <person name="Ohashi A."/>
            <person name="Tourlousse M.D."/>
            <person name="Sekiguchi Y."/>
        </authorList>
    </citation>
    <scope>NUCLEOTIDE SEQUENCE [LARGE SCALE GENOMIC DNA]</scope>
    <source>
        <strain evidence="6">NM7</strain>
    </source>
</reference>
<dbReference type="PROSITE" id="PS00105">
    <property type="entry name" value="AA_TRANSFER_CLASS_1"/>
    <property type="match status" value="1"/>
</dbReference>
<accession>A0A161LFP1</accession>
<dbReference type="InterPro" id="IPR015424">
    <property type="entry name" value="PyrdxlP-dep_Trfase"/>
</dbReference>
<proteinExistence type="inferred from homology"/>
<keyword evidence="2" id="KW-0663">Pyridoxal phosphate</keyword>
<comment type="similarity">
    <text evidence="3">Belongs to the class-I pyridoxal-phosphate-dependent aminotransferase family.</text>
</comment>
<dbReference type="GO" id="GO:0030170">
    <property type="term" value="F:pyridoxal phosphate binding"/>
    <property type="evidence" value="ECO:0007669"/>
    <property type="project" value="InterPro"/>
</dbReference>
<evidence type="ECO:0000256" key="1">
    <source>
        <dbReference type="ARBA" id="ARBA00001933"/>
    </source>
</evidence>
<comment type="caution">
    <text evidence="5">The sequence shown here is derived from an EMBL/GenBank/DDBJ whole genome shotgun (WGS) entry which is preliminary data.</text>
</comment>
<sequence length="344" mass="38874">MIEGHGNDLHRYGDKVKSDFSSNVAARRVPEALLSFLATQLEAIATYPEPDSETLRIALGKRLQVDENQVFVTNGSVEAFYTIAAAFRQSRSLVLVPSFAEYEDACRMHDHTIFYKSNELLHDAGNVRPQLVWLGNPNNPDGRLYAAKEIEEQLRQNSDTVFVVDEAYGELCSGFESVVGLVNRFDNLIVVHSMTKQYVLPGLRLGYMVTRRSLATRLRSFSVPWTVNALAQKVGIYLTSREDLYFQNKENILRNSTGLQKRFSSLSGITVTPSPCNFFLLRTEQLEAAVVKERLMNDFGLLIRDASNFRGLDNHAIRISVQTDEENEQLFRSMKNILESGANH</sequence>
<dbReference type="PANTHER" id="PTHR42885:SF1">
    <property type="entry name" value="THREONINE-PHOSPHATE DECARBOXYLASE"/>
    <property type="match status" value="1"/>
</dbReference>
<dbReference type="Pfam" id="PF00155">
    <property type="entry name" value="Aminotran_1_2"/>
    <property type="match status" value="1"/>
</dbReference>
<feature type="domain" description="Aminotransferase class I/classII large" evidence="4">
    <location>
        <begin position="32"/>
        <end position="331"/>
    </location>
</feature>
<dbReference type="RefSeq" id="WP_068705637.1">
    <property type="nucleotide sequence ID" value="NZ_BDCR01000004.1"/>
</dbReference>
<dbReference type="OrthoDB" id="9813612at2"/>
<organism evidence="5 6">
    <name type="scientific">Paludibacter jiangxiensis</name>
    <dbReference type="NCBI Taxonomy" id="681398"/>
    <lineage>
        <taxon>Bacteria</taxon>
        <taxon>Pseudomonadati</taxon>
        <taxon>Bacteroidota</taxon>
        <taxon>Bacteroidia</taxon>
        <taxon>Bacteroidales</taxon>
        <taxon>Paludibacteraceae</taxon>
        <taxon>Paludibacter</taxon>
    </lineage>
</organism>
<reference evidence="6" key="2">
    <citation type="journal article" date="2017" name="Genome Announc.">
        <title>Draft genome sequence of Paludibacter jiangxiensis NM7(T), a propionate-producing fermentative bacterium.</title>
        <authorList>
            <person name="Qiu Y.-L."/>
            <person name="Tourlousse D.M."/>
            <person name="Matsuura N."/>
            <person name="Ohashi A."/>
            <person name="Sekiguchi Y."/>
        </authorList>
    </citation>
    <scope>NUCLEOTIDE SEQUENCE [LARGE SCALE GENOMIC DNA]</scope>
    <source>
        <strain evidence="6">NM7</strain>
    </source>
</reference>
<evidence type="ECO:0000256" key="2">
    <source>
        <dbReference type="ARBA" id="ARBA00022898"/>
    </source>
</evidence>